<evidence type="ECO:0000256" key="1">
    <source>
        <dbReference type="SAM" id="MobiDB-lite"/>
    </source>
</evidence>
<evidence type="ECO:0000313" key="3">
    <source>
        <dbReference type="EMBL" id="KAK5082681.1"/>
    </source>
</evidence>
<feature type="compositionally biased region" description="Low complexity" evidence="1">
    <location>
        <begin position="82"/>
        <end position="119"/>
    </location>
</feature>
<dbReference type="InterPro" id="IPR054505">
    <property type="entry name" value="Myb_DNA-bind_8"/>
</dbReference>
<proteinExistence type="predicted"/>
<organism evidence="3 4">
    <name type="scientific">Lithohypha guttulata</name>
    <dbReference type="NCBI Taxonomy" id="1690604"/>
    <lineage>
        <taxon>Eukaryota</taxon>
        <taxon>Fungi</taxon>
        <taxon>Dikarya</taxon>
        <taxon>Ascomycota</taxon>
        <taxon>Pezizomycotina</taxon>
        <taxon>Eurotiomycetes</taxon>
        <taxon>Chaetothyriomycetidae</taxon>
        <taxon>Chaetothyriales</taxon>
        <taxon>Trichomeriaceae</taxon>
        <taxon>Lithohypha</taxon>
    </lineage>
</organism>
<feature type="compositionally biased region" description="Acidic residues" evidence="1">
    <location>
        <begin position="179"/>
        <end position="189"/>
    </location>
</feature>
<feature type="compositionally biased region" description="Basic and acidic residues" evidence="1">
    <location>
        <begin position="151"/>
        <end position="166"/>
    </location>
</feature>
<sequence length="189" mass="19912">MANLSEQDKLVYVLRVLKHTELPQPNYHAVAADTGQANPNNAQKKFKAIVESVGFKLVNKQIVGADGSTGTKGIEPPKTPQAPKKASNASAAPAAPKKTPATGNTKKRTASTTSKTSGAGKKRKIREEVVIDDVSEQDGAEGVEIEDEDKGGDTDDDVKVVMEKGTSRARSPTVKAEAEVDEGSDGSEK</sequence>
<feature type="compositionally biased region" description="Acidic residues" evidence="1">
    <location>
        <begin position="130"/>
        <end position="150"/>
    </location>
</feature>
<reference evidence="3 4" key="1">
    <citation type="submission" date="2023-08" db="EMBL/GenBank/DDBJ databases">
        <title>Black Yeasts Isolated from many extreme environments.</title>
        <authorList>
            <person name="Coleine C."/>
            <person name="Stajich J.E."/>
            <person name="Selbmann L."/>
        </authorList>
    </citation>
    <scope>NUCLEOTIDE SEQUENCE [LARGE SCALE GENOMIC DNA]</scope>
    <source>
        <strain evidence="3 4">CCFEE 5910</strain>
    </source>
</reference>
<name>A0AAN7SVF7_9EURO</name>
<protein>
    <recommendedName>
        <fullName evidence="2">Myb-like DNA-binding domain-containing protein</fullName>
    </recommendedName>
</protein>
<dbReference type="Pfam" id="PF22980">
    <property type="entry name" value="Myb_DNA-bind_8"/>
    <property type="match status" value="1"/>
</dbReference>
<keyword evidence="4" id="KW-1185">Reference proteome</keyword>
<gene>
    <name evidence="3" type="ORF">LTR05_006561</name>
</gene>
<feature type="region of interest" description="Disordered" evidence="1">
    <location>
        <begin position="65"/>
        <end position="189"/>
    </location>
</feature>
<dbReference type="EMBL" id="JAVRRJ010000007">
    <property type="protein sequence ID" value="KAK5082681.1"/>
    <property type="molecule type" value="Genomic_DNA"/>
</dbReference>
<feature type="domain" description="Myb-like DNA-binding" evidence="2">
    <location>
        <begin position="8"/>
        <end position="49"/>
    </location>
</feature>
<evidence type="ECO:0000313" key="4">
    <source>
        <dbReference type="Proteomes" id="UP001309876"/>
    </source>
</evidence>
<accession>A0AAN7SVF7</accession>
<dbReference type="Proteomes" id="UP001309876">
    <property type="component" value="Unassembled WGS sequence"/>
</dbReference>
<evidence type="ECO:0000259" key="2">
    <source>
        <dbReference type="Pfam" id="PF22980"/>
    </source>
</evidence>
<comment type="caution">
    <text evidence="3">The sequence shown here is derived from an EMBL/GenBank/DDBJ whole genome shotgun (WGS) entry which is preliminary data.</text>
</comment>
<dbReference type="AlphaFoldDB" id="A0AAN7SVF7"/>